<organism evidence="2 3">
    <name type="scientific">Diacronema lutheri</name>
    <name type="common">Unicellular marine alga</name>
    <name type="synonym">Monochrysis lutheri</name>
    <dbReference type="NCBI Taxonomy" id="2081491"/>
    <lineage>
        <taxon>Eukaryota</taxon>
        <taxon>Haptista</taxon>
        <taxon>Haptophyta</taxon>
        <taxon>Pavlovophyceae</taxon>
        <taxon>Pavlovales</taxon>
        <taxon>Pavlovaceae</taxon>
        <taxon>Diacronema</taxon>
    </lineage>
</organism>
<reference evidence="2" key="1">
    <citation type="submission" date="2021-05" db="EMBL/GenBank/DDBJ databases">
        <title>The genome of the haptophyte Pavlova lutheri (Diacronema luteri, Pavlovales) - a model for lipid biosynthesis in eukaryotic algae.</title>
        <authorList>
            <person name="Hulatt C.J."/>
            <person name="Posewitz M.C."/>
        </authorList>
    </citation>
    <scope>NUCLEOTIDE SEQUENCE</scope>
    <source>
        <strain evidence="2">NIVA-4/92</strain>
    </source>
</reference>
<proteinExistence type="predicted"/>
<name>A0A8J5XIN1_DIALT</name>
<feature type="compositionally biased region" description="Basic and acidic residues" evidence="1">
    <location>
        <begin position="118"/>
        <end position="139"/>
    </location>
</feature>
<keyword evidence="3" id="KW-1185">Reference proteome</keyword>
<dbReference type="AlphaFoldDB" id="A0A8J5XIN1"/>
<feature type="compositionally biased region" description="Acidic residues" evidence="1">
    <location>
        <begin position="89"/>
        <end position="108"/>
    </location>
</feature>
<protein>
    <recommendedName>
        <fullName evidence="4">Casein kinase substrate phosphoprotein PP28 domain-containing protein</fullName>
    </recommendedName>
</protein>
<feature type="compositionally biased region" description="Basic and acidic residues" evidence="1">
    <location>
        <begin position="18"/>
        <end position="27"/>
    </location>
</feature>
<accession>A0A8J5XIN1</accession>
<evidence type="ECO:0008006" key="4">
    <source>
        <dbReference type="Google" id="ProtNLM"/>
    </source>
</evidence>
<feature type="region of interest" description="Disordered" evidence="1">
    <location>
        <begin position="1"/>
        <end position="139"/>
    </location>
</feature>
<evidence type="ECO:0000313" key="3">
    <source>
        <dbReference type="Proteomes" id="UP000751190"/>
    </source>
</evidence>
<evidence type="ECO:0000313" key="2">
    <source>
        <dbReference type="EMBL" id="KAG8464922.1"/>
    </source>
</evidence>
<dbReference type="OrthoDB" id="10586835at2759"/>
<sequence>MAKGGKKGGRKQFTSAEALERENRGKDDEESDDDDDRPARGGNKMAAQSSTVGEMPPNSSDEEEEGKLQLKPKGKEKKVQPGDMPPSGSDDDDDDDDSDDDDDDDDDGPSAPPPRQLTRKEREQLEAQRAKPDPEQIAADMEKLRLVREKRAAQAAARIAAEGYDRYAPGAGVSHEEYPLAKVK</sequence>
<gene>
    <name evidence="2" type="ORF">KFE25_012285</name>
</gene>
<evidence type="ECO:0000256" key="1">
    <source>
        <dbReference type="SAM" id="MobiDB-lite"/>
    </source>
</evidence>
<dbReference type="Proteomes" id="UP000751190">
    <property type="component" value="Unassembled WGS sequence"/>
</dbReference>
<comment type="caution">
    <text evidence="2">The sequence shown here is derived from an EMBL/GenBank/DDBJ whole genome shotgun (WGS) entry which is preliminary data.</text>
</comment>
<dbReference type="EMBL" id="JAGTXO010000011">
    <property type="protein sequence ID" value="KAG8464922.1"/>
    <property type="molecule type" value="Genomic_DNA"/>
</dbReference>
<feature type="compositionally biased region" description="Basic residues" evidence="1">
    <location>
        <begin position="1"/>
        <end position="10"/>
    </location>
</feature>